<feature type="transmembrane region" description="Helical" evidence="6">
    <location>
        <begin position="43"/>
        <end position="64"/>
    </location>
</feature>
<feature type="transmembrane region" description="Helical" evidence="6">
    <location>
        <begin position="142"/>
        <end position="167"/>
    </location>
</feature>
<feature type="transmembrane region" description="Helical" evidence="6">
    <location>
        <begin position="6"/>
        <end position="31"/>
    </location>
</feature>
<evidence type="ECO:0000313" key="7">
    <source>
        <dbReference type="EMBL" id="GLI44687.1"/>
    </source>
</evidence>
<dbReference type="Proteomes" id="UP001144313">
    <property type="component" value="Unassembled WGS sequence"/>
</dbReference>
<evidence type="ECO:0000256" key="2">
    <source>
        <dbReference type="ARBA" id="ARBA00022475"/>
    </source>
</evidence>
<name>A0A9W6GD99_9ACTN</name>
<protein>
    <submittedName>
        <fullName evidence="7">Threonine transporter RhtB</fullName>
    </submittedName>
</protein>
<sequence length="207" mass="21287">MPEALFAFALAIVPIVVTPGASFTLMATHVLGDERGVVRRVAAGTAAGILTHAVLAACGLSALVMQSAELYRAVQFAGAAYLIALGIVTIARRDHAATAPEASAGPRLRIRTAYLANLLNPKAAAVYLTLAPQFLDHRTFTAANLIALAAVHAALTVLWLTLGATALRSLGKRALALPRRAFDTIGGAVLIALGARTLVQAHSGAPA</sequence>
<evidence type="ECO:0000256" key="5">
    <source>
        <dbReference type="ARBA" id="ARBA00023136"/>
    </source>
</evidence>
<gene>
    <name evidence="7" type="ORF">GALLR39Z86_45370</name>
</gene>
<dbReference type="InterPro" id="IPR001123">
    <property type="entry name" value="LeuE-type"/>
</dbReference>
<dbReference type="PANTHER" id="PTHR30086">
    <property type="entry name" value="ARGININE EXPORTER PROTEIN ARGO"/>
    <property type="match status" value="1"/>
</dbReference>
<dbReference type="RefSeq" id="WP_270117333.1">
    <property type="nucleotide sequence ID" value="NZ_BAAAOL010000001.1"/>
</dbReference>
<evidence type="ECO:0000256" key="3">
    <source>
        <dbReference type="ARBA" id="ARBA00022692"/>
    </source>
</evidence>
<dbReference type="GO" id="GO:0005886">
    <property type="term" value="C:plasma membrane"/>
    <property type="evidence" value="ECO:0007669"/>
    <property type="project" value="UniProtKB-SubCell"/>
</dbReference>
<evidence type="ECO:0000256" key="4">
    <source>
        <dbReference type="ARBA" id="ARBA00022989"/>
    </source>
</evidence>
<dbReference type="Pfam" id="PF01810">
    <property type="entry name" value="LysE"/>
    <property type="match status" value="1"/>
</dbReference>
<evidence type="ECO:0000313" key="8">
    <source>
        <dbReference type="Proteomes" id="UP001144313"/>
    </source>
</evidence>
<feature type="transmembrane region" description="Helical" evidence="6">
    <location>
        <begin position="70"/>
        <end position="91"/>
    </location>
</feature>
<keyword evidence="4 6" id="KW-1133">Transmembrane helix</keyword>
<keyword evidence="5 6" id="KW-0472">Membrane</keyword>
<organism evidence="7 8">
    <name type="scientific">Glycomyces algeriensis</name>
    <dbReference type="NCBI Taxonomy" id="256037"/>
    <lineage>
        <taxon>Bacteria</taxon>
        <taxon>Bacillati</taxon>
        <taxon>Actinomycetota</taxon>
        <taxon>Actinomycetes</taxon>
        <taxon>Glycomycetales</taxon>
        <taxon>Glycomycetaceae</taxon>
        <taxon>Glycomyces</taxon>
    </lineage>
</organism>
<comment type="caution">
    <text evidence="7">The sequence shown here is derived from an EMBL/GenBank/DDBJ whole genome shotgun (WGS) entry which is preliminary data.</text>
</comment>
<dbReference type="EMBL" id="BSDT01000001">
    <property type="protein sequence ID" value="GLI44687.1"/>
    <property type="molecule type" value="Genomic_DNA"/>
</dbReference>
<keyword evidence="3 6" id="KW-0812">Transmembrane</keyword>
<accession>A0A9W6GD99</accession>
<feature type="transmembrane region" description="Helical" evidence="6">
    <location>
        <begin position="112"/>
        <end position="130"/>
    </location>
</feature>
<reference evidence="7" key="1">
    <citation type="submission" date="2022-12" db="EMBL/GenBank/DDBJ databases">
        <title>Reference genome sequencing for broad-spectrum identification of bacterial and archaeal isolates by mass spectrometry.</title>
        <authorList>
            <person name="Sekiguchi Y."/>
            <person name="Tourlousse D.M."/>
        </authorList>
    </citation>
    <scope>NUCLEOTIDE SEQUENCE</scope>
    <source>
        <strain evidence="7">LLR39Z86</strain>
    </source>
</reference>
<comment type="subcellular location">
    <subcellularLocation>
        <location evidence="1">Cell membrane</location>
        <topology evidence="1">Multi-pass membrane protein</topology>
    </subcellularLocation>
</comment>
<dbReference type="GO" id="GO:0015171">
    <property type="term" value="F:amino acid transmembrane transporter activity"/>
    <property type="evidence" value="ECO:0007669"/>
    <property type="project" value="TreeGrafter"/>
</dbReference>
<dbReference type="AlphaFoldDB" id="A0A9W6GD99"/>
<keyword evidence="8" id="KW-1185">Reference proteome</keyword>
<keyword evidence="2" id="KW-1003">Cell membrane</keyword>
<evidence type="ECO:0000256" key="1">
    <source>
        <dbReference type="ARBA" id="ARBA00004651"/>
    </source>
</evidence>
<proteinExistence type="predicted"/>
<evidence type="ECO:0000256" key="6">
    <source>
        <dbReference type="SAM" id="Phobius"/>
    </source>
</evidence>
<dbReference type="PANTHER" id="PTHR30086:SF20">
    <property type="entry name" value="ARGININE EXPORTER PROTEIN ARGO-RELATED"/>
    <property type="match status" value="1"/>
</dbReference>